<dbReference type="PANTHER" id="PTHR45138:SF9">
    <property type="entry name" value="DIGUANYLATE CYCLASE DGCM-RELATED"/>
    <property type="match status" value="1"/>
</dbReference>
<dbReference type="PANTHER" id="PTHR45138">
    <property type="entry name" value="REGULATORY COMPONENTS OF SENSORY TRANSDUCTION SYSTEM"/>
    <property type="match status" value="1"/>
</dbReference>
<dbReference type="AlphaFoldDB" id="A8ZUD7"/>
<evidence type="ECO:0000313" key="5">
    <source>
        <dbReference type="EMBL" id="ABW67969.1"/>
    </source>
</evidence>
<evidence type="ECO:0000256" key="1">
    <source>
        <dbReference type="ARBA" id="ARBA00012528"/>
    </source>
</evidence>
<protein>
    <recommendedName>
        <fullName evidence="1">diguanylate cyclase</fullName>
        <ecNumber evidence="1">2.7.7.65</ecNumber>
    </recommendedName>
</protein>
<evidence type="ECO:0000259" key="4">
    <source>
        <dbReference type="PROSITE" id="PS50887"/>
    </source>
</evidence>
<proteinExistence type="predicted"/>
<dbReference type="SUPFAM" id="SSF55073">
    <property type="entry name" value="Nucleotide cyclase"/>
    <property type="match status" value="1"/>
</dbReference>
<reference evidence="5 6" key="1">
    <citation type="submission" date="2007-10" db="EMBL/GenBank/DDBJ databases">
        <title>Complete sequence of Desulfococcus oleovorans Hxd3.</title>
        <authorList>
            <consortium name="US DOE Joint Genome Institute"/>
            <person name="Copeland A."/>
            <person name="Lucas S."/>
            <person name="Lapidus A."/>
            <person name="Barry K."/>
            <person name="Glavina del Rio T."/>
            <person name="Dalin E."/>
            <person name="Tice H."/>
            <person name="Pitluck S."/>
            <person name="Kiss H."/>
            <person name="Brettin T."/>
            <person name="Bruce D."/>
            <person name="Detter J.C."/>
            <person name="Han C."/>
            <person name="Schmutz J."/>
            <person name="Larimer F."/>
            <person name="Land M."/>
            <person name="Hauser L."/>
            <person name="Kyrpides N."/>
            <person name="Kim E."/>
            <person name="Wawrik B."/>
            <person name="Richardson P."/>
        </authorList>
    </citation>
    <scope>NUCLEOTIDE SEQUENCE [LARGE SCALE GENOMIC DNA]</scope>
    <source>
        <strain evidence="6">DSM 6200 / JCM 39069 / Hxd3</strain>
    </source>
</reference>
<sequence length="333" mass="37557">MPRMQLAIRMTLGLLAAFYFFVIPVTPFLLPPVEVGGVIAAFFVFHLAWWWHYRTRGVGWVGVRLAAWVDIGAAFTATLIDPFDIPPTGMLVMIAVMGNGMQHGLKIFLEQFVAVLLLGIPILAIRQWLFFQEFSFPLVFVVLFIAIFLYYNYLLFSRIERMKKKAQVMSRQDPLTGLYNRTAFIQSAAYLLSLHEREQTPLVVMFADLDNFKGVNDTKGHLFGDQVLKLFARLTGELLRRSDIVARYGGDEFVFMLVNMSPGDAEQVAGRLQARFARWAEQQGAKVSVSFGIAAVPDGLIDLDRLLQHVDRALYEAKSHEGKQQVVIAPPLA</sequence>
<dbReference type="Pfam" id="PF00990">
    <property type="entry name" value="GGDEF"/>
    <property type="match status" value="1"/>
</dbReference>
<dbReference type="Gene3D" id="3.30.70.270">
    <property type="match status" value="1"/>
</dbReference>
<dbReference type="GO" id="GO:0052621">
    <property type="term" value="F:diguanylate cyclase activity"/>
    <property type="evidence" value="ECO:0007669"/>
    <property type="project" value="UniProtKB-EC"/>
</dbReference>
<comment type="catalytic activity">
    <reaction evidence="2">
        <text>2 GTP = 3',3'-c-di-GMP + 2 diphosphate</text>
        <dbReference type="Rhea" id="RHEA:24898"/>
        <dbReference type="ChEBI" id="CHEBI:33019"/>
        <dbReference type="ChEBI" id="CHEBI:37565"/>
        <dbReference type="ChEBI" id="CHEBI:58805"/>
        <dbReference type="EC" id="2.7.7.65"/>
    </reaction>
</comment>
<evidence type="ECO:0000313" key="6">
    <source>
        <dbReference type="Proteomes" id="UP000008561"/>
    </source>
</evidence>
<dbReference type="InterPro" id="IPR043128">
    <property type="entry name" value="Rev_trsase/Diguanyl_cyclase"/>
</dbReference>
<name>A8ZUD7_DESOH</name>
<feature type="transmembrane region" description="Helical" evidence="3">
    <location>
        <begin position="85"/>
        <end position="101"/>
    </location>
</feature>
<gene>
    <name evidence="5" type="ordered locus">Dole_2165</name>
</gene>
<feature type="transmembrane region" description="Helical" evidence="3">
    <location>
        <begin position="12"/>
        <end position="29"/>
    </location>
</feature>
<feature type="transmembrane region" description="Helical" evidence="3">
    <location>
        <begin position="135"/>
        <end position="156"/>
    </location>
</feature>
<dbReference type="InterPro" id="IPR029787">
    <property type="entry name" value="Nucleotide_cyclase"/>
</dbReference>
<dbReference type="Proteomes" id="UP000008561">
    <property type="component" value="Chromosome"/>
</dbReference>
<dbReference type="SMART" id="SM00267">
    <property type="entry name" value="GGDEF"/>
    <property type="match status" value="1"/>
</dbReference>
<keyword evidence="6" id="KW-1185">Reference proteome</keyword>
<keyword evidence="3" id="KW-0812">Transmembrane</keyword>
<feature type="transmembrane region" description="Helical" evidence="3">
    <location>
        <begin position="35"/>
        <end position="51"/>
    </location>
</feature>
<dbReference type="PROSITE" id="PS50887">
    <property type="entry name" value="GGDEF"/>
    <property type="match status" value="1"/>
</dbReference>
<evidence type="ECO:0000256" key="2">
    <source>
        <dbReference type="ARBA" id="ARBA00034247"/>
    </source>
</evidence>
<dbReference type="FunFam" id="3.30.70.270:FF:000001">
    <property type="entry name" value="Diguanylate cyclase domain protein"/>
    <property type="match status" value="1"/>
</dbReference>
<dbReference type="CDD" id="cd01949">
    <property type="entry name" value="GGDEF"/>
    <property type="match status" value="1"/>
</dbReference>
<accession>A8ZUD7</accession>
<feature type="transmembrane region" description="Helical" evidence="3">
    <location>
        <begin position="58"/>
        <end position="79"/>
    </location>
</feature>
<dbReference type="eggNOG" id="COG3706">
    <property type="taxonomic scope" value="Bacteria"/>
</dbReference>
<dbReference type="EC" id="2.7.7.65" evidence="1"/>
<dbReference type="HOGENOM" id="CLU_725481_0_0_7"/>
<dbReference type="InterPro" id="IPR050469">
    <property type="entry name" value="Diguanylate_Cyclase"/>
</dbReference>
<dbReference type="NCBIfam" id="TIGR00254">
    <property type="entry name" value="GGDEF"/>
    <property type="match status" value="1"/>
</dbReference>
<organism evidence="5 6">
    <name type="scientific">Desulfosudis oleivorans (strain DSM 6200 / JCM 39069 / Hxd3)</name>
    <name type="common">Desulfococcus oleovorans</name>
    <dbReference type="NCBI Taxonomy" id="96561"/>
    <lineage>
        <taxon>Bacteria</taxon>
        <taxon>Pseudomonadati</taxon>
        <taxon>Thermodesulfobacteriota</taxon>
        <taxon>Desulfobacteria</taxon>
        <taxon>Desulfobacterales</taxon>
        <taxon>Desulfosudaceae</taxon>
        <taxon>Desulfosudis</taxon>
    </lineage>
</organism>
<evidence type="ECO:0000256" key="3">
    <source>
        <dbReference type="SAM" id="Phobius"/>
    </source>
</evidence>
<dbReference type="STRING" id="96561.Dole_2165"/>
<dbReference type="KEGG" id="dol:Dole_2165"/>
<feature type="transmembrane region" description="Helical" evidence="3">
    <location>
        <begin position="108"/>
        <end position="129"/>
    </location>
</feature>
<feature type="domain" description="GGDEF" evidence="4">
    <location>
        <begin position="200"/>
        <end position="331"/>
    </location>
</feature>
<keyword evidence="3" id="KW-1133">Transmembrane helix</keyword>
<dbReference type="EMBL" id="CP000859">
    <property type="protein sequence ID" value="ABW67969.1"/>
    <property type="molecule type" value="Genomic_DNA"/>
</dbReference>
<keyword evidence="3" id="KW-0472">Membrane</keyword>
<dbReference type="InterPro" id="IPR000160">
    <property type="entry name" value="GGDEF_dom"/>
</dbReference>